<feature type="compositionally biased region" description="Basic and acidic residues" evidence="1">
    <location>
        <begin position="78"/>
        <end position="90"/>
    </location>
</feature>
<dbReference type="PROSITE" id="PS51273">
    <property type="entry name" value="GATASE_TYPE_1"/>
    <property type="match status" value="1"/>
</dbReference>
<accession>A0A2T0PW17</accession>
<keyword evidence="2" id="KW-0808">Transferase</keyword>
<dbReference type="InterPro" id="IPR029062">
    <property type="entry name" value="Class_I_gatase-like"/>
</dbReference>
<gene>
    <name evidence="2" type="ORF">CLV72_109340</name>
</gene>
<dbReference type="CDD" id="cd01745">
    <property type="entry name" value="GATase1_2"/>
    <property type="match status" value="1"/>
</dbReference>
<dbReference type="Proteomes" id="UP000237846">
    <property type="component" value="Unassembled WGS sequence"/>
</dbReference>
<dbReference type="GO" id="GO:0033969">
    <property type="term" value="F:gamma-glutamyl-gamma-aminobutyrate hydrolase activity"/>
    <property type="evidence" value="ECO:0007669"/>
    <property type="project" value="TreeGrafter"/>
</dbReference>
<feature type="region of interest" description="Disordered" evidence="1">
    <location>
        <begin position="71"/>
        <end position="90"/>
    </location>
</feature>
<evidence type="ECO:0000313" key="2">
    <source>
        <dbReference type="EMBL" id="PRX95729.1"/>
    </source>
</evidence>
<dbReference type="InterPro" id="IPR044668">
    <property type="entry name" value="PuuD-like"/>
</dbReference>
<dbReference type="SUPFAM" id="SSF52317">
    <property type="entry name" value="Class I glutamine amidotransferase-like"/>
    <property type="match status" value="1"/>
</dbReference>
<dbReference type="GO" id="GO:0016740">
    <property type="term" value="F:transferase activity"/>
    <property type="evidence" value="ECO:0007669"/>
    <property type="project" value="UniProtKB-KW"/>
</dbReference>
<evidence type="ECO:0000256" key="1">
    <source>
        <dbReference type="SAM" id="MobiDB-lite"/>
    </source>
</evidence>
<dbReference type="InterPro" id="IPR011697">
    <property type="entry name" value="Peptidase_C26"/>
</dbReference>
<dbReference type="Pfam" id="PF07722">
    <property type="entry name" value="Peptidase_C26"/>
    <property type="match status" value="1"/>
</dbReference>
<dbReference type="PANTHER" id="PTHR43235:SF1">
    <property type="entry name" value="GLUTAMINE AMIDOTRANSFERASE PB2B2.05-RELATED"/>
    <property type="match status" value="1"/>
</dbReference>
<dbReference type="GO" id="GO:0005829">
    <property type="term" value="C:cytosol"/>
    <property type="evidence" value="ECO:0007669"/>
    <property type="project" value="TreeGrafter"/>
</dbReference>
<dbReference type="GO" id="GO:0006598">
    <property type="term" value="P:polyamine catabolic process"/>
    <property type="evidence" value="ECO:0007669"/>
    <property type="project" value="TreeGrafter"/>
</dbReference>
<keyword evidence="2" id="KW-0315">Glutamine amidotransferase</keyword>
<evidence type="ECO:0000313" key="3">
    <source>
        <dbReference type="Proteomes" id="UP000237846"/>
    </source>
</evidence>
<dbReference type="RefSeq" id="WP_106252072.1">
    <property type="nucleotide sequence ID" value="NZ_PVZC01000009.1"/>
</dbReference>
<dbReference type="AlphaFoldDB" id="A0A2T0PW17"/>
<keyword evidence="3" id="KW-1185">Reference proteome</keyword>
<dbReference type="OrthoDB" id="9813383at2"/>
<dbReference type="Gene3D" id="3.40.50.880">
    <property type="match status" value="1"/>
</dbReference>
<comment type="caution">
    <text evidence="2">The sequence shown here is derived from an EMBL/GenBank/DDBJ whole genome shotgun (WGS) entry which is preliminary data.</text>
</comment>
<sequence>MTSVRPVIGISSYLERARWSDWEYSAALLPSGYVDGVAAAGGVPVLLPPVPGMGAAVERLDGLLLAGGGDVDPARYGAEPHPETDRVQPERDDAELALLGSALRAGLPVLGVCRGMQLLNVAFGGTLHQHLPDLLSAAAAAADGPGDGAGAGLAELADSPGAPPAAVCHRGERGEFSEHPVLVEPASRLAAALGRTELDVPTYHHQAVDRLGSGLAAVAWTADGVVEALEAAAYPRLLAVQWHPEQGEDPSLFAWLVQAAADARLAGAARSVTAVA</sequence>
<organism evidence="2 3">
    <name type="scientific">Allonocardiopsis opalescens</name>
    <dbReference type="NCBI Taxonomy" id="1144618"/>
    <lineage>
        <taxon>Bacteria</taxon>
        <taxon>Bacillati</taxon>
        <taxon>Actinomycetota</taxon>
        <taxon>Actinomycetes</taxon>
        <taxon>Streptosporangiales</taxon>
        <taxon>Allonocardiopsis</taxon>
    </lineage>
</organism>
<name>A0A2T0PW17_9ACTN</name>
<proteinExistence type="predicted"/>
<protein>
    <submittedName>
        <fullName evidence="2">Putative glutamine amidotransferase</fullName>
    </submittedName>
</protein>
<dbReference type="EMBL" id="PVZC01000009">
    <property type="protein sequence ID" value="PRX95729.1"/>
    <property type="molecule type" value="Genomic_DNA"/>
</dbReference>
<dbReference type="PANTHER" id="PTHR43235">
    <property type="entry name" value="GLUTAMINE AMIDOTRANSFERASE PB2B2.05-RELATED"/>
    <property type="match status" value="1"/>
</dbReference>
<reference evidence="2 3" key="1">
    <citation type="submission" date="2018-03" db="EMBL/GenBank/DDBJ databases">
        <title>Genomic Encyclopedia of Archaeal and Bacterial Type Strains, Phase II (KMG-II): from individual species to whole genera.</title>
        <authorList>
            <person name="Goeker M."/>
        </authorList>
    </citation>
    <scope>NUCLEOTIDE SEQUENCE [LARGE SCALE GENOMIC DNA]</scope>
    <source>
        <strain evidence="2 3">DSM 45601</strain>
    </source>
</reference>